<name>A0A844Z9G4_9SPHN</name>
<reference evidence="1 2" key="1">
    <citation type="submission" date="2019-12" db="EMBL/GenBank/DDBJ databases">
        <title>Genomic-based taxomic classification of the family Erythrobacteraceae.</title>
        <authorList>
            <person name="Xu L."/>
        </authorList>
    </citation>
    <scope>NUCLEOTIDE SEQUENCE [LARGE SCALE GENOMIC DNA]</scope>
    <source>
        <strain evidence="1 2">MCCC 1A09962</strain>
    </source>
</reference>
<comment type="caution">
    <text evidence="1">The sequence shown here is derived from an EMBL/GenBank/DDBJ whole genome shotgun (WGS) entry which is preliminary data.</text>
</comment>
<keyword evidence="2" id="KW-1185">Reference proteome</keyword>
<dbReference type="OrthoDB" id="8654550at2"/>
<dbReference type="RefSeq" id="WP_160681650.1">
    <property type="nucleotide sequence ID" value="NZ_WTYW01000001.1"/>
</dbReference>
<dbReference type="AlphaFoldDB" id="A0A844Z9G4"/>
<evidence type="ECO:0000313" key="2">
    <source>
        <dbReference type="Proteomes" id="UP000433104"/>
    </source>
</evidence>
<proteinExistence type="predicted"/>
<sequence length="87" mass="10051">MTAPLDEFYHALQPWDGRWFVKLPDAGPRLLTLTQHTALQILRGRTGLTNWDARLLQTIATTEGELSSLQRHYLDRLAREHDERVTA</sequence>
<dbReference type="Proteomes" id="UP000433104">
    <property type="component" value="Unassembled WGS sequence"/>
</dbReference>
<accession>A0A844Z9G4</accession>
<gene>
    <name evidence="1" type="ORF">GRI38_04235</name>
</gene>
<protein>
    <submittedName>
        <fullName evidence="1">Uncharacterized protein</fullName>
    </submittedName>
</protein>
<dbReference type="EMBL" id="WTYW01000001">
    <property type="protein sequence ID" value="MXO85231.1"/>
    <property type="molecule type" value="Genomic_DNA"/>
</dbReference>
<organism evidence="1 2">
    <name type="scientific">Parapontixanthobacter aurantiacus</name>
    <dbReference type="NCBI Taxonomy" id="1463599"/>
    <lineage>
        <taxon>Bacteria</taxon>
        <taxon>Pseudomonadati</taxon>
        <taxon>Pseudomonadota</taxon>
        <taxon>Alphaproteobacteria</taxon>
        <taxon>Sphingomonadales</taxon>
        <taxon>Erythrobacteraceae</taxon>
        <taxon>Parapontixanthobacter</taxon>
    </lineage>
</organism>
<evidence type="ECO:0000313" key="1">
    <source>
        <dbReference type="EMBL" id="MXO85231.1"/>
    </source>
</evidence>